<evidence type="ECO:0000256" key="1">
    <source>
        <dbReference type="SAM" id="Phobius"/>
    </source>
</evidence>
<keyword evidence="1" id="KW-0812">Transmembrane</keyword>
<reference evidence="2 3" key="1">
    <citation type="journal article" date="2010" name="J. Bacteriol.">
        <title>Genome sequence of Lentisphaera araneosa HTCC2155T, the type species of the order Lentisphaerales in the phylum Lentisphaerae.</title>
        <authorList>
            <person name="Thrash J.C."/>
            <person name="Cho J.C."/>
            <person name="Vergin K.L."/>
            <person name="Morris R.M."/>
            <person name="Giovannoni S.J."/>
        </authorList>
    </citation>
    <scope>NUCLEOTIDE SEQUENCE [LARGE SCALE GENOMIC DNA]</scope>
    <source>
        <strain evidence="2 3">HTCC2155</strain>
    </source>
</reference>
<keyword evidence="1" id="KW-1133">Transmembrane helix</keyword>
<protein>
    <submittedName>
        <fullName evidence="2">Uncharacterized protein</fullName>
    </submittedName>
</protein>
<keyword evidence="1" id="KW-0472">Membrane</keyword>
<dbReference type="STRING" id="313628.LNTAR_02362"/>
<proteinExistence type="predicted"/>
<feature type="transmembrane region" description="Helical" evidence="1">
    <location>
        <begin position="163"/>
        <end position="195"/>
    </location>
</feature>
<dbReference type="Proteomes" id="UP000004947">
    <property type="component" value="Unassembled WGS sequence"/>
</dbReference>
<accession>A6DP82</accession>
<feature type="transmembrane region" description="Helical" evidence="1">
    <location>
        <begin position="132"/>
        <end position="151"/>
    </location>
</feature>
<evidence type="ECO:0000313" key="2">
    <source>
        <dbReference type="EMBL" id="EDM26614.1"/>
    </source>
</evidence>
<feature type="transmembrane region" description="Helical" evidence="1">
    <location>
        <begin position="66"/>
        <end position="85"/>
    </location>
</feature>
<feature type="transmembrane region" description="Helical" evidence="1">
    <location>
        <begin position="37"/>
        <end position="60"/>
    </location>
</feature>
<organism evidence="2 3">
    <name type="scientific">Lentisphaera araneosa HTCC2155</name>
    <dbReference type="NCBI Taxonomy" id="313628"/>
    <lineage>
        <taxon>Bacteria</taxon>
        <taxon>Pseudomonadati</taxon>
        <taxon>Lentisphaerota</taxon>
        <taxon>Lentisphaeria</taxon>
        <taxon>Lentisphaerales</taxon>
        <taxon>Lentisphaeraceae</taxon>
        <taxon>Lentisphaera</taxon>
    </lineage>
</organism>
<comment type="caution">
    <text evidence="2">The sequence shown here is derived from an EMBL/GenBank/DDBJ whole genome shotgun (WGS) entry which is preliminary data.</text>
</comment>
<evidence type="ECO:0000313" key="3">
    <source>
        <dbReference type="Proteomes" id="UP000004947"/>
    </source>
</evidence>
<sequence>MKTFENNSHLEALQRAWAIFSGHKRDQVSEFNCENCVYLPIAGFINGLALWLCAQIILFFQQQSNAGAVILGSFIINALLSWSNNFQILNFGNSINKAHDLKLSQAPVAITQIVILFRLAAIAYLLHKGLSWWLILVPLFPAYTLSVRFLAELKNKDANIQNMCLYLTIGCAVIPCLFTEQIVPVALCFAGIYFLSPYLKTKLQNLEFEDQINSHREYLELATLCFALLILK</sequence>
<gene>
    <name evidence="2" type="ORF">LNTAR_02362</name>
</gene>
<keyword evidence="3" id="KW-1185">Reference proteome</keyword>
<dbReference type="RefSeq" id="WP_007279665.1">
    <property type="nucleotide sequence ID" value="NZ_ABCK01000015.1"/>
</dbReference>
<feature type="transmembrane region" description="Helical" evidence="1">
    <location>
        <begin position="106"/>
        <end position="126"/>
    </location>
</feature>
<name>A6DP82_9BACT</name>
<dbReference type="EMBL" id="ABCK01000015">
    <property type="protein sequence ID" value="EDM26614.1"/>
    <property type="molecule type" value="Genomic_DNA"/>
</dbReference>
<dbReference type="AlphaFoldDB" id="A6DP82"/>